<accession>A0ABS8Z6A5</accession>
<dbReference type="Proteomes" id="UP001521150">
    <property type="component" value="Unassembled WGS sequence"/>
</dbReference>
<evidence type="ECO:0008006" key="5">
    <source>
        <dbReference type="Google" id="ProtNLM"/>
    </source>
</evidence>
<evidence type="ECO:0000313" key="3">
    <source>
        <dbReference type="EMBL" id="MCE7002593.1"/>
    </source>
</evidence>
<keyword evidence="2" id="KW-1133">Transmembrane helix</keyword>
<gene>
    <name evidence="3" type="ORF">LWC34_07075</name>
</gene>
<keyword evidence="2" id="KW-0472">Membrane</keyword>
<proteinExistence type="predicted"/>
<keyword evidence="4" id="KW-1185">Reference proteome</keyword>
<keyword evidence="2" id="KW-0812">Transmembrane</keyword>
<dbReference type="EMBL" id="JAJVCN010000001">
    <property type="protein sequence ID" value="MCE7002593.1"/>
    <property type="molecule type" value="Genomic_DNA"/>
</dbReference>
<feature type="region of interest" description="Disordered" evidence="1">
    <location>
        <begin position="1"/>
        <end position="25"/>
    </location>
</feature>
<reference evidence="3 4" key="1">
    <citation type="submission" date="2021-12" db="EMBL/GenBank/DDBJ databases">
        <title>Genome sequence of Kibdelosporangium philippinense ATCC 49844.</title>
        <authorList>
            <person name="Fedorov E.A."/>
            <person name="Omeragic M."/>
            <person name="Shalygina K.F."/>
            <person name="Maclea K.S."/>
        </authorList>
    </citation>
    <scope>NUCLEOTIDE SEQUENCE [LARGE SCALE GENOMIC DNA]</scope>
    <source>
        <strain evidence="3 4">ATCC 49844</strain>
    </source>
</reference>
<feature type="transmembrane region" description="Helical" evidence="2">
    <location>
        <begin position="32"/>
        <end position="52"/>
    </location>
</feature>
<dbReference type="RefSeq" id="WP_233723868.1">
    <property type="nucleotide sequence ID" value="NZ_JAJVCN010000001.1"/>
</dbReference>
<organism evidence="3 4">
    <name type="scientific">Kibdelosporangium philippinense</name>
    <dbReference type="NCBI Taxonomy" id="211113"/>
    <lineage>
        <taxon>Bacteria</taxon>
        <taxon>Bacillati</taxon>
        <taxon>Actinomycetota</taxon>
        <taxon>Actinomycetes</taxon>
        <taxon>Pseudonocardiales</taxon>
        <taxon>Pseudonocardiaceae</taxon>
        <taxon>Kibdelosporangium</taxon>
    </lineage>
</organism>
<evidence type="ECO:0000256" key="2">
    <source>
        <dbReference type="SAM" id="Phobius"/>
    </source>
</evidence>
<protein>
    <recommendedName>
        <fullName evidence="5">Serine/threonine protein kinase</fullName>
    </recommendedName>
</protein>
<evidence type="ECO:0000256" key="1">
    <source>
        <dbReference type="SAM" id="MobiDB-lite"/>
    </source>
</evidence>
<evidence type="ECO:0000313" key="4">
    <source>
        <dbReference type="Proteomes" id="UP001521150"/>
    </source>
</evidence>
<name>A0ABS8Z6A5_9PSEU</name>
<comment type="caution">
    <text evidence="3">The sequence shown here is derived from an EMBL/GenBank/DDBJ whole genome shotgun (WGS) entry which is preliminary data.</text>
</comment>
<sequence length="196" mass="20625">MSSDIPTAPPAAEQPGYQPQPEPKRKKGLPKWLVSLIALIVVGGGVYAFQYFTNDAAQAKAGDCATVSGSKTSPKYEAVACDSAAVTHVVGKALTNTSENCAVGEARYDEFTMTGRGPDTKLCLMPKWGEGECRTILDDTNLEYPKVDCAGAKGNENAVKIVKVMTGSVDPATCPEGSGGLTFPEPPTVYCFAQPE</sequence>